<feature type="transmembrane region" description="Helical" evidence="1">
    <location>
        <begin position="6"/>
        <end position="26"/>
    </location>
</feature>
<gene>
    <name evidence="2" type="ORF">DSM00_1019</name>
</gene>
<dbReference type="EMBL" id="QOVM01000002">
    <property type="protein sequence ID" value="RXG23405.1"/>
    <property type="molecule type" value="Genomic_DNA"/>
</dbReference>
<keyword evidence="1" id="KW-0472">Membrane</keyword>
<feature type="transmembrane region" description="Helical" evidence="1">
    <location>
        <begin position="33"/>
        <end position="54"/>
    </location>
</feature>
<keyword evidence="1" id="KW-0812">Transmembrane</keyword>
<dbReference type="SUPFAM" id="SSF53300">
    <property type="entry name" value="vWA-like"/>
    <property type="match status" value="1"/>
</dbReference>
<evidence type="ECO:0008006" key="4">
    <source>
        <dbReference type="Google" id="ProtNLM"/>
    </source>
</evidence>
<comment type="caution">
    <text evidence="2">The sequence shown here is derived from an EMBL/GenBank/DDBJ whole genome shotgun (WGS) entry which is preliminary data.</text>
</comment>
<dbReference type="Proteomes" id="UP000289238">
    <property type="component" value="Unassembled WGS sequence"/>
</dbReference>
<dbReference type="OrthoDB" id="9763076at2"/>
<sequence>MAVSTILYIILIGVIALITAIFFYFYKPERSRNLRYILSSLRFLSIFTILLLLLNPEIKQVTYTTIKPKLALAVDNSESIEYLRAKSGVKSLVNKLINDKRLNKRFEIDTYKFGGELQVLDSLDFLENTTDVANAISRLSKIYKDDSYIPILISDGNSNLGANYRYSNTSLKKTPLNFVVVGDTTQYEDLSILRTNVNKYAYLKNEFPVEITTSYQGVQQVNAILTVKHKGSVVYTEMHLYSESSNSKKFNFHLKASEIGIQNYTATITGLSNEKNTVNNTINFAVEVIDQRSKILITYSVLHPDLGTLKKSIEQNQLRSADIKNINSVKSTDINAYDLIILFEPDSQFENIYNELNKLNKNRFIIAGKATNRRFFNTIQKVVSLPLNNQTEEVQPLLNKDFSTFQLEDLDLKNYPPIQAQFGTVKISGQSDILAYQRINGVATKNPLLGVTTLAGRKEVYLFGTGIHQWRMQNFIAEANFKEFDKLIDKLVQFAASNDRKDRLLVDFERFYYGGNSIKLSARFFDQNYIFDPNAQLTIKISGSDSTYESPLAFKGTAFEATLSNLTPDTYTFSVIEKRSGLSYSGGFTIIPYNLEHQNMNADYNKMKLVAQESEGIIVTSTHLDDLIDQLLNDDRYTPVQRATERNVSVINYIILLIIIASSLSCEWFIRKYNGLI</sequence>
<proteinExistence type="predicted"/>
<keyword evidence="1" id="KW-1133">Transmembrane helix</keyword>
<reference evidence="2 3" key="1">
    <citation type="submission" date="2018-07" db="EMBL/GenBank/DDBJ databases">
        <title>Leeuwenhoekiella genomics.</title>
        <authorList>
            <person name="Tahon G."/>
            <person name="Willems A."/>
        </authorList>
    </citation>
    <scope>NUCLEOTIDE SEQUENCE [LARGE SCALE GENOMIC DNA]</scope>
    <source>
        <strain evidence="2 3">LMG 22550</strain>
    </source>
</reference>
<feature type="transmembrane region" description="Helical" evidence="1">
    <location>
        <begin position="650"/>
        <end position="670"/>
    </location>
</feature>
<evidence type="ECO:0000313" key="2">
    <source>
        <dbReference type="EMBL" id="RXG23405.1"/>
    </source>
</evidence>
<dbReference type="PANTHER" id="PTHR37947:SF1">
    <property type="entry name" value="BLL2462 PROTEIN"/>
    <property type="match status" value="1"/>
</dbReference>
<keyword evidence="3" id="KW-1185">Reference proteome</keyword>
<dbReference type="InterPro" id="IPR036465">
    <property type="entry name" value="vWFA_dom_sf"/>
</dbReference>
<dbReference type="AlphaFoldDB" id="A0A4Q0P9Z8"/>
<dbReference type="PANTHER" id="PTHR37947">
    <property type="entry name" value="BLL2462 PROTEIN"/>
    <property type="match status" value="1"/>
</dbReference>
<accession>A0A4Q0P9Z8</accession>
<evidence type="ECO:0000313" key="3">
    <source>
        <dbReference type="Proteomes" id="UP000289238"/>
    </source>
</evidence>
<evidence type="ECO:0000256" key="1">
    <source>
        <dbReference type="SAM" id="Phobius"/>
    </source>
</evidence>
<dbReference type="RefSeq" id="WP_128756935.1">
    <property type="nucleotide sequence ID" value="NZ_QOVM01000002.1"/>
</dbReference>
<organism evidence="2 3">
    <name type="scientific">Leeuwenhoekiella aequorea</name>
    <dbReference type="NCBI Taxonomy" id="283736"/>
    <lineage>
        <taxon>Bacteria</taxon>
        <taxon>Pseudomonadati</taxon>
        <taxon>Bacteroidota</taxon>
        <taxon>Flavobacteriia</taxon>
        <taxon>Flavobacteriales</taxon>
        <taxon>Flavobacteriaceae</taxon>
        <taxon>Leeuwenhoekiella</taxon>
    </lineage>
</organism>
<name>A0A4Q0P9Z8_9FLAO</name>
<protein>
    <recommendedName>
        <fullName evidence="4">VWA domain-containing protein</fullName>
    </recommendedName>
</protein>